<dbReference type="Gene3D" id="3.40.50.1100">
    <property type="match status" value="2"/>
</dbReference>
<evidence type="ECO:0000259" key="10">
    <source>
        <dbReference type="Pfam" id="PF00291"/>
    </source>
</evidence>
<keyword evidence="12" id="KW-1185">Reference proteome</keyword>
<evidence type="ECO:0000256" key="8">
    <source>
        <dbReference type="ARBA" id="ARBA00033075"/>
    </source>
</evidence>
<organism evidence="11 12">
    <name type="scientific">Kineothrix alysoides</name>
    <dbReference type="NCBI Taxonomy" id="1469948"/>
    <lineage>
        <taxon>Bacteria</taxon>
        <taxon>Bacillati</taxon>
        <taxon>Bacillota</taxon>
        <taxon>Clostridia</taxon>
        <taxon>Lachnospirales</taxon>
        <taxon>Lachnospiraceae</taxon>
        <taxon>Kineothrix</taxon>
    </lineage>
</organism>
<evidence type="ECO:0000313" key="12">
    <source>
        <dbReference type="Proteomes" id="UP000295718"/>
    </source>
</evidence>
<evidence type="ECO:0000256" key="6">
    <source>
        <dbReference type="ARBA" id="ARBA00022898"/>
    </source>
</evidence>
<dbReference type="SUPFAM" id="SSF53686">
    <property type="entry name" value="Tryptophan synthase beta subunit-like PLP-dependent enzymes"/>
    <property type="match status" value="1"/>
</dbReference>
<comment type="cofactor">
    <cofactor evidence="1">
        <name>pyridoxal 5'-phosphate</name>
        <dbReference type="ChEBI" id="CHEBI:597326"/>
    </cofactor>
</comment>
<dbReference type="FunFam" id="3.40.50.1100:FF:000118">
    <property type="entry name" value="Related to CYS4-cystathionine beta-synthase"/>
    <property type="match status" value="1"/>
</dbReference>
<dbReference type="OrthoDB" id="9808024at2"/>
<evidence type="ECO:0000256" key="9">
    <source>
        <dbReference type="ARBA" id="ARBA00047931"/>
    </source>
</evidence>
<evidence type="ECO:0000313" key="11">
    <source>
        <dbReference type="EMBL" id="TCL56221.1"/>
    </source>
</evidence>
<dbReference type="FunFam" id="3.40.50.1100:FF:000003">
    <property type="entry name" value="Cystathionine beta-synthase"/>
    <property type="match status" value="1"/>
</dbReference>
<dbReference type="InterPro" id="IPR001926">
    <property type="entry name" value="TrpB-like_PALP"/>
</dbReference>
<dbReference type="PANTHER" id="PTHR10314">
    <property type="entry name" value="CYSTATHIONINE BETA-SYNTHASE"/>
    <property type="match status" value="1"/>
</dbReference>
<name>A0A4R1QT39_9FIRM</name>
<evidence type="ECO:0000256" key="2">
    <source>
        <dbReference type="ARBA" id="ARBA00004962"/>
    </source>
</evidence>
<dbReference type="InterPro" id="IPR050214">
    <property type="entry name" value="Cys_Synth/Cystath_Beta-Synth"/>
</dbReference>
<gene>
    <name evidence="11" type="ORF">EDD76_11248</name>
</gene>
<evidence type="ECO:0000256" key="7">
    <source>
        <dbReference type="ARBA" id="ARBA00030296"/>
    </source>
</evidence>
<dbReference type="CDD" id="cd01561">
    <property type="entry name" value="CBS_like"/>
    <property type="match status" value="1"/>
</dbReference>
<evidence type="ECO:0000256" key="4">
    <source>
        <dbReference type="ARBA" id="ARBA00012681"/>
    </source>
</evidence>
<reference evidence="11 12" key="1">
    <citation type="submission" date="2019-03" db="EMBL/GenBank/DDBJ databases">
        <title>Genomic Encyclopedia of Type Strains, Phase IV (KMG-IV): sequencing the most valuable type-strain genomes for metagenomic binning, comparative biology and taxonomic classification.</title>
        <authorList>
            <person name="Goeker M."/>
        </authorList>
    </citation>
    <scope>NUCLEOTIDE SEQUENCE [LARGE SCALE GENOMIC DNA]</scope>
    <source>
        <strain evidence="11 12">DSM 100556</strain>
    </source>
</reference>
<dbReference type="Proteomes" id="UP000295718">
    <property type="component" value="Unassembled WGS sequence"/>
</dbReference>
<comment type="caution">
    <text evidence="11">The sequence shown here is derived from an EMBL/GenBank/DDBJ whole genome shotgun (WGS) entry which is preliminary data.</text>
</comment>
<proteinExistence type="inferred from homology"/>
<dbReference type="InterPro" id="IPR001216">
    <property type="entry name" value="P-phosphate_BS"/>
</dbReference>
<dbReference type="PROSITE" id="PS00901">
    <property type="entry name" value="CYS_SYNTHASE"/>
    <property type="match status" value="1"/>
</dbReference>
<dbReference type="Pfam" id="PF00291">
    <property type="entry name" value="PALP"/>
    <property type="match status" value="1"/>
</dbReference>
<comment type="catalytic activity">
    <reaction evidence="9">
        <text>O-acetyl-L-serine + hydrogen sulfide = L-cysteine + acetate</text>
        <dbReference type="Rhea" id="RHEA:14829"/>
        <dbReference type="ChEBI" id="CHEBI:29919"/>
        <dbReference type="ChEBI" id="CHEBI:30089"/>
        <dbReference type="ChEBI" id="CHEBI:35235"/>
        <dbReference type="ChEBI" id="CHEBI:58340"/>
        <dbReference type="EC" id="2.5.1.47"/>
    </reaction>
</comment>
<evidence type="ECO:0000256" key="1">
    <source>
        <dbReference type="ARBA" id="ARBA00001933"/>
    </source>
</evidence>
<dbReference type="AlphaFoldDB" id="A0A4R1QT39"/>
<protein>
    <recommendedName>
        <fullName evidence="5">Cysteine synthase</fullName>
        <ecNumber evidence="4">2.5.1.47</ecNumber>
    </recommendedName>
    <alternativeName>
        <fullName evidence="7">O-acetylserine (thiol)-lyase</fullName>
    </alternativeName>
    <alternativeName>
        <fullName evidence="8">O-acetylserine sulfhydrylase</fullName>
    </alternativeName>
</protein>
<dbReference type="STRING" id="1469948.GCA_000732725_00540"/>
<dbReference type="EC" id="2.5.1.47" evidence="4"/>
<accession>A0A4R1QT39</accession>
<dbReference type="InterPro" id="IPR036052">
    <property type="entry name" value="TrpB-like_PALP_sf"/>
</dbReference>
<sequence length="303" mass="32588">MSLYHSMQELIGNTPLVRLNYLGFPEKLQIYAKLELYNPAGSVKDRIGKYMLEDARNRNVLSPGDTIIEATAGNTGIGIAFAALNQGYKLIFTVPEKFSQEKQTLLRALGAEIINTPLEEGMSGAIKKAEELRTAIPNSVTLEQFKNGSNPLAHYETTGPEIYKDLNGDIDYVVAGAGSGGTFSGILKYLKEKNPGIKGVLADPIGSTIGGGEHADYEIEGIGNDFIADTMDMSLVDKVIKVNDAEAYAEVKNIAKYEGIFAGSSSGAALAAVRKLAKTVPSGKIVVVFPDRGDRYFGKHIYG</sequence>
<keyword evidence="6" id="KW-0663">Pyridoxal phosphate</keyword>
<dbReference type="GO" id="GO:0006535">
    <property type="term" value="P:cysteine biosynthetic process from serine"/>
    <property type="evidence" value="ECO:0007669"/>
    <property type="project" value="InterPro"/>
</dbReference>
<comment type="pathway">
    <text evidence="2">Amino-acid biosynthesis; L-cysteine biosynthesis; L-cysteine from L-serine: step 2/2.</text>
</comment>
<dbReference type="GO" id="GO:0004124">
    <property type="term" value="F:cysteine synthase activity"/>
    <property type="evidence" value="ECO:0007669"/>
    <property type="project" value="UniProtKB-EC"/>
</dbReference>
<feature type="domain" description="Tryptophan synthase beta chain-like PALP" evidence="10">
    <location>
        <begin position="9"/>
        <end position="291"/>
    </location>
</feature>
<comment type="similarity">
    <text evidence="3">Belongs to the cysteine synthase/cystathionine beta-synthase family.</text>
</comment>
<evidence type="ECO:0000256" key="3">
    <source>
        <dbReference type="ARBA" id="ARBA00007103"/>
    </source>
</evidence>
<dbReference type="EMBL" id="SLUO01000012">
    <property type="protein sequence ID" value="TCL56221.1"/>
    <property type="molecule type" value="Genomic_DNA"/>
</dbReference>
<evidence type="ECO:0000256" key="5">
    <source>
        <dbReference type="ARBA" id="ARBA00019371"/>
    </source>
</evidence>
<dbReference type="RefSeq" id="WP_031389303.1">
    <property type="nucleotide sequence ID" value="NZ_JPNB01000001.1"/>
</dbReference>